<name>A0A6P1ZDZ8_9BACT</name>
<dbReference type="EMBL" id="QMIF01000016">
    <property type="protein sequence ID" value="TVM31350.1"/>
    <property type="molecule type" value="Genomic_DNA"/>
</dbReference>
<protein>
    <submittedName>
        <fullName evidence="4">Uncharacterized protein</fullName>
    </submittedName>
</protein>
<feature type="compositionally biased region" description="Low complexity" evidence="1">
    <location>
        <begin position="73"/>
        <end position="83"/>
    </location>
</feature>
<evidence type="ECO:0000313" key="5">
    <source>
        <dbReference type="Proteomes" id="UP000434052"/>
    </source>
</evidence>
<dbReference type="AlphaFoldDB" id="A0A6P1ZDZ8"/>
<feature type="signal peptide" evidence="2">
    <location>
        <begin position="1"/>
        <end position="24"/>
    </location>
</feature>
<organism evidence="4 5">
    <name type="scientific">Oceanidesulfovibrio marinus</name>
    <dbReference type="NCBI Taxonomy" id="370038"/>
    <lineage>
        <taxon>Bacteria</taxon>
        <taxon>Pseudomonadati</taxon>
        <taxon>Thermodesulfobacteriota</taxon>
        <taxon>Desulfovibrionia</taxon>
        <taxon>Desulfovibrionales</taxon>
        <taxon>Desulfovibrionaceae</taxon>
        <taxon>Oceanidesulfovibrio</taxon>
    </lineage>
</organism>
<evidence type="ECO:0000313" key="3">
    <source>
        <dbReference type="EMBL" id="QJT11033.1"/>
    </source>
</evidence>
<dbReference type="Proteomes" id="UP000434052">
    <property type="component" value="Unassembled WGS sequence"/>
</dbReference>
<gene>
    <name evidence="4" type="ORF">DQK91_18295</name>
    <name evidence="3" type="ORF">E8L03_19880</name>
</gene>
<reference evidence="4 5" key="1">
    <citation type="submission" date="2018-06" db="EMBL/GenBank/DDBJ databases">
        <title>Complete genome of Desulfovibrio marinus P48SEP.</title>
        <authorList>
            <person name="Crispim J.S."/>
            <person name="Vidigal P.M.P."/>
            <person name="Silva L.C.F."/>
            <person name="Araujo L.C."/>
            <person name="Laguardia C.N."/>
            <person name="Dias R.S."/>
            <person name="Sousa M.P."/>
            <person name="Paula S.O."/>
            <person name="Silva C."/>
        </authorList>
    </citation>
    <scope>NUCLEOTIDE SEQUENCE [LARGE SCALE GENOMIC DNA]</scope>
    <source>
        <strain evidence="4 5">P48SEP</strain>
    </source>
</reference>
<evidence type="ECO:0000256" key="1">
    <source>
        <dbReference type="SAM" id="MobiDB-lite"/>
    </source>
</evidence>
<evidence type="ECO:0000313" key="4">
    <source>
        <dbReference type="EMBL" id="TVM31350.1"/>
    </source>
</evidence>
<sequence>MRTIVTIPFVLAALCLLTAGPAFPQNGTQEAPRRDNYMGTFSGSDSMIMESGPGQDNVIQVRPQPQEEEENSQEPPMLIVPEVRVPRIRR</sequence>
<dbReference type="OrthoDB" id="9942679at2"/>
<proteinExistence type="predicted"/>
<dbReference type="RefSeq" id="WP_144306849.1">
    <property type="nucleotide sequence ID" value="NZ_CP039543.1"/>
</dbReference>
<dbReference type="Proteomes" id="UP000503251">
    <property type="component" value="Chromosome"/>
</dbReference>
<feature type="chain" id="PRO_5030159357" evidence="2">
    <location>
        <begin position="25"/>
        <end position="90"/>
    </location>
</feature>
<evidence type="ECO:0000313" key="6">
    <source>
        <dbReference type="Proteomes" id="UP000503251"/>
    </source>
</evidence>
<accession>A0A6P1ZDZ8</accession>
<dbReference type="EMBL" id="CP039543">
    <property type="protein sequence ID" value="QJT11033.1"/>
    <property type="molecule type" value="Genomic_DNA"/>
</dbReference>
<keyword evidence="6" id="KW-1185">Reference proteome</keyword>
<evidence type="ECO:0000256" key="2">
    <source>
        <dbReference type="SAM" id="SignalP"/>
    </source>
</evidence>
<reference evidence="3 6" key="2">
    <citation type="submission" date="2019-04" db="EMBL/GenBank/DDBJ databases">
        <title>Isolation and culture of sulfate reducing bacteria from the cold seep of the South China Sea.</title>
        <authorList>
            <person name="Sun C."/>
            <person name="Liu R."/>
        </authorList>
    </citation>
    <scope>NUCLEOTIDE SEQUENCE [LARGE SCALE GENOMIC DNA]</scope>
    <source>
        <strain evidence="3 6">CS1</strain>
    </source>
</reference>
<feature type="region of interest" description="Disordered" evidence="1">
    <location>
        <begin position="22"/>
        <end position="90"/>
    </location>
</feature>
<keyword evidence="2" id="KW-0732">Signal</keyword>